<evidence type="ECO:0000313" key="7">
    <source>
        <dbReference type="Proteomes" id="UP000663699"/>
    </source>
</evidence>
<dbReference type="SUPFAM" id="SSF52833">
    <property type="entry name" value="Thioredoxin-like"/>
    <property type="match status" value="1"/>
</dbReference>
<evidence type="ECO:0000259" key="5">
    <source>
        <dbReference type="PROSITE" id="PS51352"/>
    </source>
</evidence>
<gene>
    <name evidence="6" type="ORF">MERGE_001086</name>
</gene>
<feature type="site" description="Deprotonates C-terminal active site Cys" evidence="3">
    <location>
        <position position="24"/>
    </location>
</feature>
<feature type="site" description="Contributes to redox potential value" evidence="3">
    <location>
        <position position="31"/>
    </location>
</feature>
<dbReference type="PIRSF" id="PIRSF000077">
    <property type="entry name" value="Thioredoxin"/>
    <property type="match status" value="1"/>
</dbReference>
<dbReference type="InterPro" id="IPR013766">
    <property type="entry name" value="Thioredoxin_domain"/>
</dbReference>
<dbReference type="InterPro" id="IPR005746">
    <property type="entry name" value="Thioredoxin"/>
</dbReference>
<name>A0A899G3K1_9ASCO</name>
<feature type="domain" description="Thioredoxin" evidence="5">
    <location>
        <begin position="1"/>
        <end position="103"/>
    </location>
</feature>
<dbReference type="FunFam" id="3.40.30.10:FF:000245">
    <property type="entry name" value="Thioredoxin"/>
    <property type="match status" value="1"/>
</dbReference>
<keyword evidence="4" id="KW-0676">Redox-active center</keyword>
<protein>
    <recommendedName>
        <fullName evidence="2">Thioredoxin</fullName>
    </recommendedName>
</protein>
<feature type="disulfide bond" description="Redox-active" evidence="4">
    <location>
        <begin position="30"/>
        <end position="33"/>
    </location>
</feature>
<dbReference type="AlphaFoldDB" id="A0A899G3K1"/>
<feature type="active site" description="Nucleophile" evidence="3">
    <location>
        <position position="30"/>
    </location>
</feature>
<dbReference type="PROSITE" id="PS51352">
    <property type="entry name" value="THIOREDOXIN_2"/>
    <property type="match status" value="1"/>
</dbReference>
<dbReference type="PRINTS" id="PR00421">
    <property type="entry name" value="THIOREDOXIN"/>
</dbReference>
<dbReference type="OrthoDB" id="10263751at2759"/>
<dbReference type="PANTHER" id="PTHR46115">
    <property type="entry name" value="THIOREDOXIN-LIKE PROTEIN 1"/>
    <property type="match status" value="1"/>
</dbReference>
<keyword evidence="1 4" id="KW-1015">Disulfide bond</keyword>
<dbReference type="Gene3D" id="3.40.30.10">
    <property type="entry name" value="Glutaredoxin"/>
    <property type="match status" value="1"/>
</dbReference>
<dbReference type="Proteomes" id="UP000663699">
    <property type="component" value="Chromosome 13"/>
</dbReference>
<dbReference type="CDD" id="cd02947">
    <property type="entry name" value="TRX_family"/>
    <property type="match status" value="1"/>
</dbReference>
<evidence type="ECO:0000256" key="3">
    <source>
        <dbReference type="PIRSR" id="PIRSR000077-1"/>
    </source>
</evidence>
<feature type="active site" description="Nucleophile" evidence="3">
    <location>
        <position position="33"/>
    </location>
</feature>
<dbReference type="EMBL" id="CP054544">
    <property type="protein sequence ID" value="QSL66702.1"/>
    <property type="molecule type" value="Genomic_DNA"/>
</dbReference>
<sequence length="103" mass="11329">MVHTISSAAEFKAKIGVNSLTVVDFFATWCGPCRAIAPKIVELSNKYPQVVFLKVDVDQHNDLASDYSITAMPTFIFFKEGKKIAEVVGASASKVEETIKIYL</sequence>
<evidence type="ECO:0000256" key="2">
    <source>
        <dbReference type="PIRNR" id="PIRNR000077"/>
    </source>
</evidence>
<evidence type="ECO:0000256" key="4">
    <source>
        <dbReference type="PIRSR" id="PIRSR000077-4"/>
    </source>
</evidence>
<dbReference type="InterPro" id="IPR036249">
    <property type="entry name" value="Thioredoxin-like_sf"/>
</dbReference>
<organism evidence="6 7">
    <name type="scientific">Pneumocystis wakefieldiae</name>
    <dbReference type="NCBI Taxonomy" id="38082"/>
    <lineage>
        <taxon>Eukaryota</taxon>
        <taxon>Fungi</taxon>
        <taxon>Dikarya</taxon>
        <taxon>Ascomycota</taxon>
        <taxon>Taphrinomycotina</taxon>
        <taxon>Pneumocystomycetes</taxon>
        <taxon>Pneumocystaceae</taxon>
        <taxon>Pneumocystis</taxon>
    </lineage>
</organism>
<dbReference type="NCBIfam" id="TIGR01068">
    <property type="entry name" value="thioredoxin"/>
    <property type="match status" value="1"/>
</dbReference>
<evidence type="ECO:0000313" key="6">
    <source>
        <dbReference type="EMBL" id="QSL66702.1"/>
    </source>
</evidence>
<keyword evidence="7" id="KW-1185">Reference proteome</keyword>
<dbReference type="GO" id="GO:0015035">
    <property type="term" value="F:protein-disulfide reductase activity"/>
    <property type="evidence" value="ECO:0007669"/>
    <property type="project" value="InterPro"/>
</dbReference>
<dbReference type="InterPro" id="IPR017937">
    <property type="entry name" value="Thioredoxin_CS"/>
</dbReference>
<proteinExistence type="inferred from homology"/>
<dbReference type="PROSITE" id="PS00194">
    <property type="entry name" value="THIOREDOXIN_1"/>
    <property type="match status" value="1"/>
</dbReference>
<dbReference type="Pfam" id="PF00085">
    <property type="entry name" value="Thioredoxin"/>
    <property type="match status" value="1"/>
</dbReference>
<evidence type="ECO:0000256" key="1">
    <source>
        <dbReference type="ARBA" id="ARBA00023157"/>
    </source>
</evidence>
<comment type="similarity">
    <text evidence="2">Belongs to the thioredoxin family.</text>
</comment>
<accession>A0A899G3K1</accession>
<reference evidence="6" key="1">
    <citation type="submission" date="2020-06" db="EMBL/GenBank/DDBJ databases">
        <title>Genomes of multiple members of Pneumocystis genus reveal paths to human pathogen Pneumocystis jirovecii.</title>
        <authorList>
            <person name="Cisse O.H."/>
            <person name="Ma L."/>
            <person name="Dekker J."/>
            <person name="Khil P."/>
            <person name="Jo J."/>
            <person name="Brenchley J."/>
            <person name="Blair R."/>
            <person name="Pahar B."/>
            <person name="Chabe M."/>
            <person name="Van Rompay K.A."/>
            <person name="Keesler R."/>
            <person name="Sukura A."/>
            <person name="Hirsch V."/>
            <person name="Kutty G."/>
            <person name="Liu Y."/>
            <person name="Peng L."/>
            <person name="Chen J."/>
            <person name="Song J."/>
            <person name="Weissenbacher-Lang C."/>
            <person name="Xu J."/>
            <person name="Upham N.S."/>
            <person name="Stajich J.E."/>
            <person name="Cuomo C.A."/>
            <person name="Cushion M.T."/>
            <person name="Kovacs J.A."/>
        </authorList>
    </citation>
    <scope>NUCLEOTIDE SEQUENCE</scope>
    <source>
        <strain evidence="6">2A</strain>
    </source>
</reference>
<feature type="site" description="Contributes to redox potential value" evidence="3">
    <location>
        <position position="32"/>
    </location>
</feature>